<gene>
    <name evidence="3" type="primary">LOC109115885</name>
</gene>
<dbReference type="PANTHER" id="PTHR33223">
    <property type="entry name" value="CCHC-TYPE DOMAIN-CONTAINING PROTEIN"/>
    <property type="match status" value="1"/>
</dbReference>
<dbReference type="OrthoDB" id="1923650at2759"/>
<dbReference type="AlphaFoldDB" id="A0A1U8QB16"/>
<protein>
    <submittedName>
        <fullName evidence="3">Uncharacterized protein LOC109115885</fullName>
    </submittedName>
</protein>
<dbReference type="GeneID" id="109115885"/>
<reference evidence="3" key="1">
    <citation type="submission" date="2025-08" db="UniProtKB">
        <authorList>
            <consortium name="RefSeq"/>
        </authorList>
    </citation>
    <scope>IDENTIFICATION</scope>
</reference>
<dbReference type="OMA" id="FKINGAS"/>
<dbReference type="Pfam" id="PF03732">
    <property type="entry name" value="Retrotrans_gag"/>
    <property type="match status" value="1"/>
</dbReference>
<keyword evidence="2" id="KW-1185">Reference proteome</keyword>
<accession>A0A1U8QB16</accession>
<dbReference type="InterPro" id="IPR005162">
    <property type="entry name" value="Retrotrans_gag_dom"/>
</dbReference>
<evidence type="ECO:0000313" key="3">
    <source>
        <dbReference type="RefSeq" id="XP_019055984.1"/>
    </source>
</evidence>
<dbReference type="Proteomes" id="UP000189703">
    <property type="component" value="Unplaced"/>
</dbReference>
<name>A0A1U8QB16_NELNU</name>
<evidence type="ECO:0000259" key="1">
    <source>
        <dbReference type="Pfam" id="PF03732"/>
    </source>
</evidence>
<dbReference type="RefSeq" id="XP_019055984.1">
    <property type="nucleotide sequence ID" value="XM_019200439.1"/>
</dbReference>
<organism evidence="2 3">
    <name type="scientific">Nelumbo nucifera</name>
    <name type="common">Sacred lotus</name>
    <dbReference type="NCBI Taxonomy" id="4432"/>
    <lineage>
        <taxon>Eukaryota</taxon>
        <taxon>Viridiplantae</taxon>
        <taxon>Streptophyta</taxon>
        <taxon>Embryophyta</taxon>
        <taxon>Tracheophyta</taxon>
        <taxon>Spermatophyta</taxon>
        <taxon>Magnoliopsida</taxon>
        <taxon>Proteales</taxon>
        <taxon>Nelumbonaceae</taxon>
        <taxon>Nelumbo</taxon>
    </lineage>
</organism>
<dbReference type="PANTHER" id="PTHR33223:SF11">
    <property type="entry name" value="ELEMENT PROTEIN, PUTATIVE-RELATED"/>
    <property type="match status" value="1"/>
</dbReference>
<proteinExistence type="predicted"/>
<dbReference type="KEGG" id="nnu:109115885"/>
<feature type="domain" description="Retrotransposon gag" evidence="1">
    <location>
        <begin position="129"/>
        <end position="207"/>
    </location>
</feature>
<evidence type="ECO:0000313" key="2">
    <source>
        <dbReference type="Proteomes" id="UP000189703"/>
    </source>
</evidence>
<sequence length="212" mass="24334">MNQAENPSQYMTRNSGNESIVYDPKIDRTLHRRLRALKQGKAKRTKMAEQRTMMDYAKPTLTGAASSIERPAIAANNFEIKSTIIQMIKNTVQFCGLANEDPNTHIADFLEICDTFKHNGVSDDAVRLRLFPFSLKDKAKTWLNSLPAGSISTWDEMASRFLAKYFPPSKTANMWNDITTFTQQDGESLYKSWERYKELLRKVPHHGLLVWL</sequence>
<dbReference type="InParanoid" id="A0A1U8QB16"/>